<dbReference type="Gene3D" id="1.10.443.10">
    <property type="entry name" value="Intergrase catalytic core"/>
    <property type="match status" value="1"/>
</dbReference>
<keyword evidence="6" id="KW-1185">Reference proteome</keyword>
<dbReference type="InterPro" id="IPR025269">
    <property type="entry name" value="SAM-like_dom"/>
</dbReference>
<dbReference type="CDD" id="cd01185">
    <property type="entry name" value="INTN1_C_like"/>
    <property type="match status" value="1"/>
</dbReference>
<dbReference type="InterPro" id="IPR013762">
    <property type="entry name" value="Integrase-like_cat_sf"/>
</dbReference>
<evidence type="ECO:0000313" key="5">
    <source>
        <dbReference type="EMBL" id="MEY8246410.1"/>
    </source>
</evidence>
<proteinExistence type="inferred from homology"/>
<evidence type="ECO:0000313" key="6">
    <source>
        <dbReference type="Proteomes" id="UP001565200"/>
    </source>
</evidence>
<protein>
    <submittedName>
        <fullName evidence="5">Site-specific integrase</fullName>
    </submittedName>
</protein>
<dbReference type="Pfam" id="PF13102">
    <property type="entry name" value="Phage_int_SAM_5"/>
    <property type="match status" value="1"/>
</dbReference>
<feature type="domain" description="Tyr recombinase" evidence="4">
    <location>
        <begin position="222"/>
        <end position="399"/>
    </location>
</feature>
<evidence type="ECO:0000256" key="2">
    <source>
        <dbReference type="ARBA" id="ARBA00023125"/>
    </source>
</evidence>
<sequence>MLHDSYFTLSFIARKARALRNGEYPIFVRITVSGQVSEMNIGRSVAPENWDQKRAMSKGRSRRDLELNKYIEVVKARFLEIHNMLVREGKMVNPKILRDHFLGTVEKPKMLCDVFRQANEQRRAEYERGDMGKATYERWVRCVAYLEEFMQLTMNVPDMPVKDVTKGFVQDFEHFLRMNKKAANNTAVRYLRYLKNVMQYAIANKWATEDPFLGKRFKRTVADREALTEAELKRMMDLDLKDYPRVEAVRDTFVFCCFTGLAFCDIKSLKRSDITTDAEGNMWIRKHREKTGELSVIPLLDVPRRLIEKYRNHPKVMFEGVVLPVISNQRLNAYLKEVADLAKINRHLTSHIGRHTFATLSLSNHVPIESISKMLGHSDIRTTQIYAKMQDKTIYEDMATMRQKFDCVMMN</sequence>
<keyword evidence="2" id="KW-0238">DNA-binding</keyword>
<dbReference type="RefSeq" id="WP_369863848.1">
    <property type="nucleotide sequence ID" value="NZ_JBCLPP010000046.1"/>
</dbReference>
<evidence type="ECO:0000256" key="1">
    <source>
        <dbReference type="ARBA" id="ARBA00008857"/>
    </source>
</evidence>
<organism evidence="5 6">
    <name type="scientific">Heminiphilus faecis</name>
    <dbReference type="NCBI Taxonomy" id="2601703"/>
    <lineage>
        <taxon>Bacteria</taxon>
        <taxon>Pseudomonadati</taxon>
        <taxon>Bacteroidota</taxon>
        <taxon>Bacteroidia</taxon>
        <taxon>Bacteroidales</taxon>
        <taxon>Muribaculaceae</taxon>
        <taxon>Heminiphilus</taxon>
    </lineage>
</organism>
<dbReference type="InterPro" id="IPR011010">
    <property type="entry name" value="DNA_brk_join_enz"/>
</dbReference>
<gene>
    <name evidence="5" type="ORF">AAK873_12400</name>
</gene>
<dbReference type="InterPro" id="IPR010998">
    <property type="entry name" value="Integrase_recombinase_N"/>
</dbReference>
<evidence type="ECO:0000259" key="4">
    <source>
        <dbReference type="PROSITE" id="PS51898"/>
    </source>
</evidence>
<keyword evidence="3" id="KW-0233">DNA recombination</keyword>
<dbReference type="SUPFAM" id="SSF56349">
    <property type="entry name" value="DNA breaking-rejoining enzymes"/>
    <property type="match status" value="1"/>
</dbReference>
<dbReference type="EMBL" id="JBCLPP010000046">
    <property type="protein sequence ID" value="MEY8246410.1"/>
    <property type="molecule type" value="Genomic_DNA"/>
</dbReference>
<dbReference type="Pfam" id="PF17293">
    <property type="entry name" value="Arm-DNA-bind_5"/>
    <property type="match status" value="1"/>
</dbReference>
<dbReference type="Pfam" id="PF00589">
    <property type="entry name" value="Phage_integrase"/>
    <property type="match status" value="1"/>
</dbReference>
<dbReference type="InterPro" id="IPR002104">
    <property type="entry name" value="Integrase_catalytic"/>
</dbReference>
<reference evidence="5 6" key="1">
    <citation type="submission" date="2024-03" db="EMBL/GenBank/DDBJ databases">
        <title>Mouse gut bacterial collection (mGBC) of GemPharmatech.</title>
        <authorList>
            <person name="He Y."/>
            <person name="Dong L."/>
            <person name="Wu D."/>
            <person name="Gao X."/>
            <person name="Lin Z."/>
        </authorList>
    </citation>
    <scope>NUCLEOTIDE SEQUENCE [LARGE SCALE GENOMIC DNA]</scope>
    <source>
        <strain evidence="5 6">54-13</strain>
    </source>
</reference>
<comment type="similarity">
    <text evidence="1">Belongs to the 'phage' integrase family.</text>
</comment>
<comment type="caution">
    <text evidence="5">The sequence shown here is derived from an EMBL/GenBank/DDBJ whole genome shotgun (WGS) entry which is preliminary data.</text>
</comment>
<dbReference type="InterPro" id="IPR035386">
    <property type="entry name" value="Arm-DNA-bind_5"/>
</dbReference>
<dbReference type="PROSITE" id="PS51898">
    <property type="entry name" value="TYR_RECOMBINASE"/>
    <property type="match status" value="1"/>
</dbReference>
<name>A0ABV4D1Q9_9BACT</name>
<dbReference type="PANTHER" id="PTHR30349">
    <property type="entry name" value="PHAGE INTEGRASE-RELATED"/>
    <property type="match status" value="1"/>
</dbReference>
<accession>A0ABV4D1Q9</accession>
<dbReference type="InterPro" id="IPR050090">
    <property type="entry name" value="Tyrosine_recombinase_XerCD"/>
</dbReference>
<dbReference type="Gene3D" id="1.10.150.130">
    <property type="match status" value="1"/>
</dbReference>
<evidence type="ECO:0000256" key="3">
    <source>
        <dbReference type="ARBA" id="ARBA00023172"/>
    </source>
</evidence>
<dbReference type="PANTHER" id="PTHR30349:SF64">
    <property type="entry name" value="PROPHAGE INTEGRASE INTD-RELATED"/>
    <property type="match status" value="1"/>
</dbReference>
<dbReference type="Proteomes" id="UP001565200">
    <property type="component" value="Unassembled WGS sequence"/>
</dbReference>